<dbReference type="AlphaFoldDB" id="B4QUX2"/>
<gene>
    <name evidence="2" type="primary">Dsim\GD18192</name>
    <name evidence="2" type="ORF">Dsim_GD18192</name>
</gene>
<accession>B4QUX2</accession>
<feature type="chain" id="PRO_5002824575" evidence="1">
    <location>
        <begin position="22"/>
        <end position="108"/>
    </location>
</feature>
<evidence type="ECO:0000256" key="1">
    <source>
        <dbReference type="SAM" id="SignalP"/>
    </source>
</evidence>
<dbReference type="HOGENOM" id="CLU_2199684_0_0_1"/>
<reference evidence="2 3" key="1">
    <citation type="journal article" date="2007" name="Nature">
        <title>Evolution of genes and genomes on the Drosophila phylogeny.</title>
        <authorList>
            <consortium name="Drosophila 12 Genomes Consortium"/>
            <person name="Clark A.G."/>
            <person name="Eisen M.B."/>
            <person name="Smith D.R."/>
            <person name="Bergman C.M."/>
            <person name="Oliver B."/>
            <person name="Markow T.A."/>
            <person name="Kaufman T.C."/>
            <person name="Kellis M."/>
            <person name="Gelbart W."/>
            <person name="Iyer V.N."/>
            <person name="Pollard D.A."/>
            <person name="Sackton T.B."/>
            <person name="Larracuente A.M."/>
            <person name="Singh N.D."/>
            <person name="Abad J.P."/>
            <person name="Abt D.N."/>
            <person name="Adryan B."/>
            <person name="Aguade M."/>
            <person name="Akashi H."/>
            <person name="Anderson W.W."/>
            <person name="Aquadro C.F."/>
            <person name="Ardell D.H."/>
            <person name="Arguello R."/>
            <person name="Artieri C.G."/>
            <person name="Barbash D.A."/>
            <person name="Barker D."/>
            <person name="Barsanti P."/>
            <person name="Batterham P."/>
            <person name="Batzoglou S."/>
            <person name="Begun D."/>
            <person name="Bhutkar A."/>
            <person name="Blanco E."/>
            <person name="Bosak S.A."/>
            <person name="Bradley R.K."/>
            <person name="Brand A.D."/>
            <person name="Brent M.R."/>
            <person name="Brooks A.N."/>
            <person name="Brown R.H."/>
            <person name="Butlin R.K."/>
            <person name="Caggese C."/>
            <person name="Calvi B.R."/>
            <person name="Bernardo de Carvalho A."/>
            <person name="Caspi A."/>
            <person name="Castrezana S."/>
            <person name="Celniker S.E."/>
            <person name="Chang J.L."/>
            <person name="Chapple C."/>
            <person name="Chatterji S."/>
            <person name="Chinwalla A."/>
            <person name="Civetta A."/>
            <person name="Clifton S.W."/>
            <person name="Comeron J.M."/>
            <person name="Costello J.C."/>
            <person name="Coyne J.A."/>
            <person name="Daub J."/>
            <person name="David R.G."/>
            <person name="Delcher A.L."/>
            <person name="Delehaunty K."/>
            <person name="Do C.B."/>
            <person name="Ebling H."/>
            <person name="Edwards K."/>
            <person name="Eickbush T."/>
            <person name="Evans J.D."/>
            <person name="Filipski A."/>
            <person name="Findeiss S."/>
            <person name="Freyhult E."/>
            <person name="Fulton L."/>
            <person name="Fulton R."/>
            <person name="Garcia A.C."/>
            <person name="Gardiner A."/>
            <person name="Garfield D.A."/>
            <person name="Garvin B.E."/>
            <person name="Gibson G."/>
            <person name="Gilbert D."/>
            <person name="Gnerre S."/>
            <person name="Godfrey J."/>
            <person name="Good R."/>
            <person name="Gotea V."/>
            <person name="Gravely B."/>
            <person name="Greenberg A.J."/>
            <person name="Griffiths-Jones S."/>
            <person name="Gross S."/>
            <person name="Guigo R."/>
            <person name="Gustafson E.A."/>
            <person name="Haerty W."/>
            <person name="Hahn M.W."/>
            <person name="Halligan D.L."/>
            <person name="Halpern A.L."/>
            <person name="Halter G.M."/>
            <person name="Han M.V."/>
            <person name="Heger A."/>
            <person name="Hillier L."/>
            <person name="Hinrichs A.S."/>
            <person name="Holmes I."/>
            <person name="Hoskins R.A."/>
            <person name="Hubisz M.J."/>
            <person name="Hultmark D."/>
            <person name="Huntley M.A."/>
            <person name="Jaffe D.B."/>
            <person name="Jagadeeshan S."/>
            <person name="Jeck W.R."/>
            <person name="Johnson J."/>
            <person name="Jones C.D."/>
            <person name="Jordan W.C."/>
            <person name="Karpen G.H."/>
            <person name="Kataoka E."/>
            <person name="Keightley P.D."/>
            <person name="Kheradpour P."/>
            <person name="Kirkness E.F."/>
            <person name="Koerich L.B."/>
            <person name="Kristiansen K."/>
            <person name="Kudrna D."/>
            <person name="Kulathinal R.J."/>
            <person name="Kumar S."/>
            <person name="Kwok R."/>
            <person name="Lander E."/>
            <person name="Langley C.H."/>
            <person name="Lapoint R."/>
            <person name="Lazzaro B.P."/>
            <person name="Lee S.J."/>
            <person name="Levesque L."/>
            <person name="Li R."/>
            <person name="Lin C.F."/>
            <person name="Lin M.F."/>
            <person name="Lindblad-Toh K."/>
            <person name="Llopart A."/>
            <person name="Long M."/>
            <person name="Low L."/>
            <person name="Lozovsky E."/>
            <person name="Lu J."/>
            <person name="Luo M."/>
            <person name="Machado C.A."/>
            <person name="Makalowski W."/>
            <person name="Marzo M."/>
            <person name="Matsuda M."/>
            <person name="Matzkin L."/>
            <person name="McAllister B."/>
            <person name="McBride C.S."/>
            <person name="McKernan B."/>
            <person name="McKernan K."/>
            <person name="Mendez-Lago M."/>
            <person name="Minx P."/>
            <person name="Mollenhauer M.U."/>
            <person name="Montooth K."/>
            <person name="Mount S.M."/>
            <person name="Mu X."/>
            <person name="Myers E."/>
            <person name="Negre B."/>
            <person name="Newfeld S."/>
            <person name="Nielsen R."/>
            <person name="Noor M.A."/>
            <person name="O'Grady P."/>
            <person name="Pachter L."/>
            <person name="Papaceit M."/>
            <person name="Parisi M.J."/>
            <person name="Parisi M."/>
            <person name="Parts L."/>
            <person name="Pedersen J.S."/>
            <person name="Pesole G."/>
            <person name="Phillippy A.M."/>
            <person name="Ponting C.P."/>
            <person name="Pop M."/>
            <person name="Porcelli D."/>
            <person name="Powell J.R."/>
            <person name="Prohaska S."/>
            <person name="Pruitt K."/>
            <person name="Puig M."/>
            <person name="Quesneville H."/>
            <person name="Ram K.R."/>
            <person name="Rand D."/>
            <person name="Rasmussen M.D."/>
            <person name="Reed L.K."/>
            <person name="Reenan R."/>
            <person name="Reily A."/>
            <person name="Remington K.A."/>
            <person name="Rieger T.T."/>
            <person name="Ritchie M.G."/>
            <person name="Robin C."/>
            <person name="Rogers Y.H."/>
            <person name="Rohde C."/>
            <person name="Rozas J."/>
            <person name="Rubenfield M.J."/>
            <person name="Ruiz A."/>
            <person name="Russo S."/>
            <person name="Salzberg S.L."/>
            <person name="Sanchez-Gracia A."/>
            <person name="Saranga D.J."/>
            <person name="Sato H."/>
            <person name="Schaeffer S.W."/>
            <person name="Schatz M.C."/>
            <person name="Schlenke T."/>
            <person name="Schwartz R."/>
            <person name="Segarra C."/>
            <person name="Singh R.S."/>
            <person name="Sirot L."/>
            <person name="Sirota M."/>
            <person name="Sisneros N.B."/>
            <person name="Smith C.D."/>
            <person name="Smith T.F."/>
            <person name="Spieth J."/>
            <person name="Stage D.E."/>
            <person name="Stark A."/>
            <person name="Stephan W."/>
            <person name="Strausberg R.L."/>
            <person name="Strempel S."/>
            <person name="Sturgill D."/>
            <person name="Sutton G."/>
            <person name="Sutton G.G."/>
            <person name="Tao W."/>
            <person name="Teichmann S."/>
            <person name="Tobari Y.N."/>
            <person name="Tomimura Y."/>
            <person name="Tsolas J.M."/>
            <person name="Valente V.L."/>
            <person name="Venter E."/>
            <person name="Venter J.C."/>
            <person name="Vicario S."/>
            <person name="Vieira F.G."/>
            <person name="Vilella A.J."/>
            <person name="Villasante A."/>
            <person name="Walenz B."/>
            <person name="Wang J."/>
            <person name="Wasserman M."/>
            <person name="Watts T."/>
            <person name="Wilson D."/>
            <person name="Wilson R.K."/>
            <person name="Wing R.A."/>
            <person name="Wolfner M.F."/>
            <person name="Wong A."/>
            <person name="Wong G.K."/>
            <person name="Wu C.I."/>
            <person name="Wu G."/>
            <person name="Yamamoto D."/>
            <person name="Yang H.P."/>
            <person name="Yang S.P."/>
            <person name="Yorke J.A."/>
            <person name="Yoshida K."/>
            <person name="Zdobnov E."/>
            <person name="Zhang P."/>
            <person name="Zhang Y."/>
            <person name="Zimin A.V."/>
            <person name="Baldwin J."/>
            <person name="Abdouelleil A."/>
            <person name="Abdulkadir J."/>
            <person name="Abebe A."/>
            <person name="Abera B."/>
            <person name="Abreu J."/>
            <person name="Acer S.C."/>
            <person name="Aftuck L."/>
            <person name="Alexander A."/>
            <person name="An P."/>
            <person name="Anderson E."/>
            <person name="Anderson S."/>
            <person name="Arachi H."/>
            <person name="Azer M."/>
            <person name="Bachantsang P."/>
            <person name="Barry A."/>
            <person name="Bayul T."/>
            <person name="Berlin A."/>
            <person name="Bessette D."/>
            <person name="Bloom T."/>
            <person name="Blye J."/>
            <person name="Boguslavskiy L."/>
            <person name="Bonnet C."/>
            <person name="Boukhgalter B."/>
            <person name="Bourzgui I."/>
            <person name="Brown A."/>
            <person name="Cahill P."/>
            <person name="Channer S."/>
            <person name="Cheshatsang Y."/>
            <person name="Chuda L."/>
            <person name="Citroen M."/>
            <person name="Collymore A."/>
            <person name="Cooke P."/>
            <person name="Costello M."/>
            <person name="D'Aco K."/>
            <person name="Daza R."/>
            <person name="De Haan G."/>
            <person name="DeGray S."/>
            <person name="DeMaso C."/>
            <person name="Dhargay N."/>
            <person name="Dooley K."/>
            <person name="Dooley E."/>
            <person name="Doricent M."/>
            <person name="Dorje P."/>
            <person name="Dorjee K."/>
            <person name="Dupes A."/>
            <person name="Elong R."/>
            <person name="Falk J."/>
            <person name="Farina A."/>
            <person name="Faro S."/>
            <person name="Ferguson D."/>
            <person name="Fisher S."/>
            <person name="Foley C.D."/>
            <person name="Franke A."/>
            <person name="Friedrich D."/>
            <person name="Gadbois L."/>
            <person name="Gearin G."/>
            <person name="Gearin C.R."/>
            <person name="Giannoukos G."/>
            <person name="Goode T."/>
            <person name="Graham J."/>
            <person name="Grandbois E."/>
            <person name="Grewal S."/>
            <person name="Gyaltsen K."/>
            <person name="Hafez N."/>
            <person name="Hagos B."/>
            <person name="Hall J."/>
            <person name="Henson C."/>
            <person name="Hollinger A."/>
            <person name="Honan T."/>
            <person name="Huard M.D."/>
            <person name="Hughes L."/>
            <person name="Hurhula B."/>
            <person name="Husby M.E."/>
            <person name="Kamat A."/>
            <person name="Kanga B."/>
            <person name="Kashin S."/>
            <person name="Khazanovich D."/>
            <person name="Kisner P."/>
            <person name="Lance K."/>
            <person name="Lara M."/>
            <person name="Lee W."/>
            <person name="Lennon N."/>
            <person name="Letendre F."/>
            <person name="LeVine R."/>
            <person name="Lipovsky A."/>
            <person name="Liu X."/>
            <person name="Liu J."/>
            <person name="Liu S."/>
            <person name="Lokyitsang T."/>
            <person name="Lokyitsang Y."/>
            <person name="Lubonja R."/>
            <person name="Lui A."/>
            <person name="MacDonald P."/>
            <person name="Magnisalis V."/>
            <person name="Maru K."/>
            <person name="Matthews C."/>
            <person name="McCusker W."/>
            <person name="McDonough S."/>
            <person name="Mehta T."/>
            <person name="Meldrim J."/>
            <person name="Meneus L."/>
            <person name="Mihai O."/>
            <person name="Mihalev A."/>
            <person name="Mihova T."/>
            <person name="Mittelman R."/>
            <person name="Mlenga V."/>
            <person name="Montmayeur A."/>
            <person name="Mulrain L."/>
            <person name="Navidi A."/>
            <person name="Naylor J."/>
            <person name="Negash T."/>
            <person name="Nguyen T."/>
            <person name="Nguyen N."/>
            <person name="Nicol R."/>
            <person name="Norbu C."/>
            <person name="Norbu N."/>
            <person name="Novod N."/>
            <person name="O'Neill B."/>
            <person name="Osman S."/>
            <person name="Markiewicz E."/>
            <person name="Oyono O.L."/>
            <person name="Patti C."/>
            <person name="Phunkhang P."/>
            <person name="Pierre F."/>
            <person name="Priest M."/>
            <person name="Raghuraman S."/>
            <person name="Rege F."/>
            <person name="Reyes R."/>
            <person name="Rise C."/>
            <person name="Rogov P."/>
            <person name="Ross K."/>
            <person name="Ryan E."/>
            <person name="Settipalli S."/>
            <person name="Shea T."/>
            <person name="Sherpa N."/>
            <person name="Shi L."/>
            <person name="Shih D."/>
            <person name="Sparrow T."/>
            <person name="Spaulding J."/>
            <person name="Stalker J."/>
            <person name="Stange-Thomann N."/>
            <person name="Stavropoulos S."/>
            <person name="Stone C."/>
            <person name="Strader C."/>
            <person name="Tesfaye S."/>
            <person name="Thomson T."/>
            <person name="Thoulutsang Y."/>
            <person name="Thoulutsang D."/>
            <person name="Topham K."/>
            <person name="Topping I."/>
            <person name="Tsamla T."/>
            <person name="Vassiliev H."/>
            <person name="Vo A."/>
            <person name="Wangchuk T."/>
            <person name="Wangdi T."/>
            <person name="Weiand M."/>
            <person name="Wilkinson J."/>
            <person name="Wilson A."/>
            <person name="Yadav S."/>
            <person name="Young G."/>
            <person name="Yu Q."/>
            <person name="Zembek L."/>
            <person name="Zhong D."/>
            <person name="Zimmer A."/>
            <person name="Zwirko Z."/>
            <person name="Jaffe D.B."/>
            <person name="Alvarez P."/>
            <person name="Brockman W."/>
            <person name="Butler J."/>
            <person name="Chin C."/>
            <person name="Gnerre S."/>
            <person name="Grabherr M."/>
            <person name="Kleber M."/>
            <person name="Mauceli E."/>
            <person name="MacCallum I."/>
        </authorList>
    </citation>
    <scope>NUCLEOTIDE SEQUENCE [LARGE SCALE GENOMIC DNA]</scope>
    <source>
        <strain evidence="3">white501</strain>
    </source>
</reference>
<keyword evidence="3" id="KW-1185">Reference proteome</keyword>
<sequence>MITRIAFYILPVLVLWSLVEIEGLPSAGDVEHSRKNQLLQDELFINCCRSLRRSDPSDNCQSCEEQFRPMEPVTEASGDVPKTPLGVPCSLTHRGCYAEPNGSGGGKK</sequence>
<feature type="signal peptide" evidence="1">
    <location>
        <begin position="1"/>
        <end position="21"/>
    </location>
</feature>
<dbReference type="Proteomes" id="UP000000304">
    <property type="component" value="Chromosome 3R"/>
</dbReference>
<keyword evidence="1" id="KW-0732">Signal</keyword>
<proteinExistence type="predicted"/>
<dbReference type="OMA" id="PCSLTHR"/>
<dbReference type="EMBL" id="CM000364">
    <property type="protein sequence ID" value="EDX14438.1"/>
    <property type="molecule type" value="Genomic_DNA"/>
</dbReference>
<organism evidence="2 3">
    <name type="scientific">Drosophila simulans</name>
    <name type="common">Fruit fly</name>
    <dbReference type="NCBI Taxonomy" id="7240"/>
    <lineage>
        <taxon>Eukaryota</taxon>
        <taxon>Metazoa</taxon>
        <taxon>Ecdysozoa</taxon>
        <taxon>Arthropoda</taxon>
        <taxon>Hexapoda</taxon>
        <taxon>Insecta</taxon>
        <taxon>Pterygota</taxon>
        <taxon>Neoptera</taxon>
        <taxon>Endopterygota</taxon>
        <taxon>Diptera</taxon>
        <taxon>Brachycera</taxon>
        <taxon>Muscomorpha</taxon>
        <taxon>Ephydroidea</taxon>
        <taxon>Drosophilidae</taxon>
        <taxon>Drosophila</taxon>
        <taxon>Sophophora</taxon>
    </lineage>
</organism>
<name>B4QUX2_DROSI</name>
<evidence type="ECO:0000313" key="2">
    <source>
        <dbReference type="EMBL" id="EDX14438.1"/>
    </source>
</evidence>
<evidence type="ECO:0000313" key="3">
    <source>
        <dbReference type="Proteomes" id="UP000000304"/>
    </source>
</evidence>
<protein>
    <submittedName>
        <fullName evidence="2">GD18192</fullName>
    </submittedName>
</protein>
<dbReference type="PhylomeDB" id="B4QUX2"/>